<dbReference type="Proteomes" id="UP001296923">
    <property type="component" value="Unassembled WGS sequence"/>
</dbReference>
<name>A0ABS2ZRU4_9BACL</name>
<reference evidence="3 4" key="1">
    <citation type="submission" date="2021-01" db="EMBL/GenBank/DDBJ databases">
        <title>Genome Sequencing of Type Strains.</title>
        <authorList>
            <person name="Lemaire J.F."/>
            <person name="Inderbitzin P."/>
            <person name="Collins S.B."/>
            <person name="Wespe N."/>
            <person name="Knight-Connoni V."/>
        </authorList>
    </citation>
    <scope>NUCLEOTIDE SEQUENCE [LARGE SCALE GENOMIC DNA]</scope>
    <source>
        <strain evidence="3 4">DSM 23009</strain>
    </source>
</reference>
<accession>A0ABS2ZRU4</accession>
<keyword evidence="2" id="KW-0812">Transmembrane</keyword>
<protein>
    <recommendedName>
        <fullName evidence="5">DUF4829 domain-containing protein</fullName>
    </recommendedName>
</protein>
<feature type="transmembrane region" description="Helical" evidence="2">
    <location>
        <begin position="21"/>
        <end position="40"/>
    </location>
</feature>
<evidence type="ECO:0000256" key="2">
    <source>
        <dbReference type="SAM" id="Phobius"/>
    </source>
</evidence>
<evidence type="ECO:0000313" key="3">
    <source>
        <dbReference type="EMBL" id="MBN3554759.1"/>
    </source>
</evidence>
<keyword evidence="2" id="KW-0472">Membrane</keyword>
<keyword evidence="4" id="KW-1185">Reference proteome</keyword>
<dbReference type="RefSeq" id="WP_205725757.1">
    <property type="nucleotide sequence ID" value="NZ_JAFHKR010000039.1"/>
</dbReference>
<sequence length="188" mass="22611">MHQDRIEFKLNVKEDNKTTSFTIRMLFALLIVSSIIFVFVDVDDHNVETQGIARQWGKAELANNESMKYILLTDSEKKKYVDIISETNKEEQPTYSFKELDQFEYRINSKEYIYKLHYYKMESCADCQKDVWVRIQKEDKGWFVTHINFSESKAEPKIRNEEKEQIPTSEKQEKELEEKKPFIMKWIN</sequence>
<dbReference type="EMBL" id="JAFHKR010000039">
    <property type="protein sequence ID" value="MBN3554759.1"/>
    <property type="molecule type" value="Genomic_DNA"/>
</dbReference>
<evidence type="ECO:0008006" key="5">
    <source>
        <dbReference type="Google" id="ProtNLM"/>
    </source>
</evidence>
<comment type="caution">
    <text evidence="3">The sequence shown here is derived from an EMBL/GenBank/DDBJ whole genome shotgun (WGS) entry which is preliminary data.</text>
</comment>
<organism evidence="3 4">
    <name type="scientific">Fictibacillus nanhaiensis</name>
    <dbReference type="NCBI Taxonomy" id="742169"/>
    <lineage>
        <taxon>Bacteria</taxon>
        <taxon>Bacillati</taxon>
        <taxon>Bacillota</taxon>
        <taxon>Bacilli</taxon>
        <taxon>Bacillales</taxon>
        <taxon>Fictibacillaceae</taxon>
        <taxon>Fictibacillus</taxon>
    </lineage>
</organism>
<proteinExistence type="predicted"/>
<evidence type="ECO:0000313" key="4">
    <source>
        <dbReference type="Proteomes" id="UP001296923"/>
    </source>
</evidence>
<keyword evidence="2" id="KW-1133">Transmembrane helix</keyword>
<feature type="region of interest" description="Disordered" evidence="1">
    <location>
        <begin position="153"/>
        <end position="177"/>
    </location>
</feature>
<gene>
    <name evidence="3" type="ORF">JYA63_10810</name>
</gene>
<evidence type="ECO:0000256" key="1">
    <source>
        <dbReference type="SAM" id="MobiDB-lite"/>
    </source>
</evidence>